<dbReference type="InterPro" id="IPR002731">
    <property type="entry name" value="ATPase_BadF"/>
</dbReference>
<keyword evidence="3" id="KW-1185">Reference proteome</keyword>
<dbReference type="GO" id="GO:0016301">
    <property type="term" value="F:kinase activity"/>
    <property type="evidence" value="ECO:0007669"/>
    <property type="project" value="UniProtKB-KW"/>
</dbReference>
<dbReference type="SUPFAM" id="SSF53067">
    <property type="entry name" value="Actin-like ATPase domain"/>
    <property type="match status" value="2"/>
</dbReference>
<evidence type="ECO:0000313" key="3">
    <source>
        <dbReference type="Proteomes" id="UP000306147"/>
    </source>
</evidence>
<keyword evidence="2" id="KW-0418">Kinase</keyword>
<dbReference type="CDD" id="cd24007">
    <property type="entry name" value="ASKHA_NBD_eukNAGK-like"/>
    <property type="match status" value="1"/>
</dbReference>
<dbReference type="Proteomes" id="UP000306147">
    <property type="component" value="Unassembled WGS sequence"/>
</dbReference>
<comment type="caution">
    <text evidence="2">The sequence shown here is derived from an EMBL/GenBank/DDBJ whole genome shotgun (WGS) entry which is preliminary data.</text>
</comment>
<evidence type="ECO:0000259" key="1">
    <source>
        <dbReference type="Pfam" id="PF01869"/>
    </source>
</evidence>
<organism evidence="2 3">
    <name type="scientific">Sphingomonas gei</name>
    <dbReference type="NCBI Taxonomy" id="1395960"/>
    <lineage>
        <taxon>Bacteria</taxon>
        <taxon>Pseudomonadati</taxon>
        <taxon>Pseudomonadota</taxon>
        <taxon>Alphaproteobacteria</taxon>
        <taxon>Sphingomonadales</taxon>
        <taxon>Sphingomonadaceae</taxon>
        <taxon>Sphingomonas</taxon>
    </lineage>
</organism>
<keyword evidence="2" id="KW-0808">Transferase</keyword>
<dbReference type="Gene3D" id="3.30.420.40">
    <property type="match status" value="2"/>
</dbReference>
<dbReference type="Pfam" id="PF01869">
    <property type="entry name" value="BcrAD_BadFG"/>
    <property type="match status" value="1"/>
</dbReference>
<dbReference type="PANTHER" id="PTHR43190:SF3">
    <property type="entry name" value="N-ACETYL-D-GLUCOSAMINE KINASE"/>
    <property type="match status" value="1"/>
</dbReference>
<dbReference type="RefSeq" id="WP_135964271.1">
    <property type="nucleotide sequence ID" value="NZ_SRXT01000005.1"/>
</dbReference>
<dbReference type="PANTHER" id="PTHR43190">
    <property type="entry name" value="N-ACETYL-D-GLUCOSAMINE KINASE"/>
    <property type="match status" value="1"/>
</dbReference>
<dbReference type="AlphaFoldDB" id="A0A4S1XB94"/>
<dbReference type="OrthoDB" id="63487at2"/>
<feature type="domain" description="ATPase BadF/BadG/BcrA/BcrD type" evidence="1">
    <location>
        <begin position="6"/>
        <end position="303"/>
    </location>
</feature>
<dbReference type="InterPro" id="IPR043129">
    <property type="entry name" value="ATPase_NBD"/>
</dbReference>
<reference evidence="2 3" key="1">
    <citation type="submission" date="2019-04" db="EMBL/GenBank/DDBJ databases">
        <title>Sphingomonas psychrotolerans sp. nov., isolated from soil in the Tianshan Mountains, Xinjiang, China.</title>
        <authorList>
            <person name="Luo Y."/>
            <person name="Sheng H."/>
        </authorList>
    </citation>
    <scope>NUCLEOTIDE SEQUENCE [LARGE SCALE GENOMIC DNA]</scope>
    <source>
        <strain evidence="2 3">ZFGT-11</strain>
    </source>
</reference>
<gene>
    <name evidence="2" type="ORF">E5A73_12950</name>
</gene>
<dbReference type="InterPro" id="IPR052519">
    <property type="entry name" value="Euk-type_GlcNAc_Kinase"/>
</dbReference>
<accession>A0A4S1XB94</accession>
<dbReference type="EMBL" id="SRXT01000005">
    <property type="protein sequence ID" value="TGX52560.1"/>
    <property type="molecule type" value="Genomic_DNA"/>
</dbReference>
<sequence>MTAYFLGVDGGGTKTEFVCMDGSGEIVARALTGTTYHLEVGAEEAVRRLGEGLGAVCGELGIAPAALDYAFFGLPAYGEDSEVDPQLHAACARLLGHDRFACGNDMVCGWAGSLGCEDGINIVAGTGSIGYGERQGVGARVGGWGEIFGDEGSAHWIAIQGLALFSRMSDGRAPKGPFHDRVTEAFTLRSDLELCEHIMGRHGMARGEIARLANLVSQAAGEGDLAARAILQAAAGELLELATALRSRLGFPEDVSVPISWSGGVLSQQQFVREAFVELLDRTGLFTPVEPRHPPGYGAALYARRLAALDHSTIVVSGLPFSST</sequence>
<evidence type="ECO:0000313" key="2">
    <source>
        <dbReference type="EMBL" id="TGX52560.1"/>
    </source>
</evidence>
<protein>
    <submittedName>
        <fullName evidence="2">N-acetylglucosamine kinase</fullName>
    </submittedName>
</protein>
<proteinExistence type="predicted"/>
<name>A0A4S1XB94_9SPHN</name>